<organism evidence="4 5">
    <name type="scientific">Sinomicrobium oceani</name>
    <dbReference type="NCBI Taxonomy" id="1150368"/>
    <lineage>
        <taxon>Bacteria</taxon>
        <taxon>Pseudomonadati</taxon>
        <taxon>Bacteroidota</taxon>
        <taxon>Flavobacteriia</taxon>
        <taxon>Flavobacteriales</taxon>
        <taxon>Flavobacteriaceae</taxon>
        <taxon>Sinomicrobium</taxon>
    </lineage>
</organism>
<dbReference type="InterPro" id="IPR008302">
    <property type="entry name" value="NamZ"/>
</dbReference>
<reference evidence="4 5" key="1">
    <citation type="submission" date="2016-11" db="EMBL/GenBank/DDBJ databases">
        <authorList>
            <person name="Jaros S."/>
            <person name="Januszkiewicz K."/>
            <person name="Wedrychowicz H."/>
        </authorList>
    </citation>
    <scope>NUCLEOTIDE SEQUENCE [LARGE SCALE GENOMIC DNA]</scope>
    <source>
        <strain evidence="4 5">CGMCC 1.12145</strain>
    </source>
</reference>
<name>A0A1K1RDI1_9FLAO</name>
<dbReference type="Proteomes" id="UP000182248">
    <property type="component" value="Unassembled WGS sequence"/>
</dbReference>
<dbReference type="AlphaFoldDB" id="A0A1K1RDI1"/>
<feature type="domain" description="Peptidoglycan beta-N-acetylmuramidase NamZ C-terminal" evidence="3">
    <location>
        <begin position="270"/>
        <end position="407"/>
    </location>
</feature>
<dbReference type="EMBL" id="FPJE01000023">
    <property type="protein sequence ID" value="SFW70085.1"/>
    <property type="molecule type" value="Genomic_DNA"/>
</dbReference>
<feature type="signal peptide" evidence="1">
    <location>
        <begin position="1"/>
        <end position="19"/>
    </location>
</feature>
<evidence type="ECO:0000313" key="5">
    <source>
        <dbReference type="Proteomes" id="UP000182248"/>
    </source>
</evidence>
<dbReference type="Gene3D" id="3.90.1150.140">
    <property type="match status" value="1"/>
</dbReference>
<keyword evidence="1" id="KW-0732">Signal</keyword>
<gene>
    <name evidence="4" type="ORF">SAMN02927921_03421</name>
</gene>
<evidence type="ECO:0000313" key="4">
    <source>
        <dbReference type="EMBL" id="SFW70085.1"/>
    </source>
</evidence>
<dbReference type="Pfam" id="PF07075">
    <property type="entry name" value="NamZ_N"/>
    <property type="match status" value="1"/>
</dbReference>
<dbReference type="PROSITE" id="PS51257">
    <property type="entry name" value="PROKAR_LIPOPROTEIN"/>
    <property type="match status" value="1"/>
</dbReference>
<accession>A0A1K1RDI1</accession>
<dbReference type="Gene3D" id="3.40.50.12170">
    <property type="entry name" value="Uncharacterised protein PF07075, DUF1343"/>
    <property type="match status" value="1"/>
</dbReference>
<dbReference type="Pfam" id="PF20732">
    <property type="entry name" value="NamZ_C"/>
    <property type="match status" value="1"/>
</dbReference>
<dbReference type="InterPro" id="IPR048503">
    <property type="entry name" value="NamZ_C"/>
</dbReference>
<feature type="chain" id="PRO_5012272872" evidence="1">
    <location>
        <begin position="20"/>
        <end position="410"/>
    </location>
</feature>
<proteinExistence type="predicted"/>
<protein>
    <submittedName>
        <fullName evidence="4">Uncharacterized conserved protein YbbC, DUF1343 family</fullName>
    </submittedName>
</protein>
<dbReference type="STRING" id="1150368.SAMN02927921_03421"/>
<sequence length="410" mass="45823">MNFKVLLFIFFLTSCGQQASSRNTETPETAKEPVIPAIATINTGADRTAEYLPLLRGKRVGIVANPSSIIFKDEDKKAYVHLVDSLLSRGVDIRKVFAPEHGFRGNVEAGGTVKDGKDPKTGLPVLSIYGNNKKPKPEQLKDIDILLFDLQDVGVRFYTYISTLHYVMEACAEAGKSIVILDRPNPNGHFTDGPVLNPKYKSFIGMHPIPVAHGMTIGEYALMINGEKWLANGIQCPVAVITCTGYTKDMPYDLPVRPSPNLPNAQSINLYPSTCFFEGTNVNEGRGTDKQFQVYGSPYLPAEKYPYTYTPQPNAGSKDPKNKGKVCHGEDLSGTERLHRIELRWLIGAYRNTTKKEAFFTDFFVKLAGTPQLRQQIEAGVTEDEIRESWREGLERFAKTRQKYLLYKDS</sequence>
<evidence type="ECO:0000259" key="2">
    <source>
        <dbReference type="Pfam" id="PF07075"/>
    </source>
</evidence>
<dbReference type="InterPro" id="IPR048502">
    <property type="entry name" value="NamZ_N"/>
</dbReference>
<dbReference type="PANTHER" id="PTHR42915">
    <property type="entry name" value="HYPOTHETICAL 460 KDA PROTEIN IN FEUA-SIGW INTERGENIC REGION [PRECURSOR]"/>
    <property type="match status" value="1"/>
</dbReference>
<dbReference type="GO" id="GO:0033922">
    <property type="term" value="F:peptidoglycan beta-N-acetylmuramidase activity"/>
    <property type="evidence" value="ECO:0007669"/>
    <property type="project" value="InterPro"/>
</dbReference>
<dbReference type="PIRSF" id="PIRSF016719">
    <property type="entry name" value="UCP016719"/>
    <property type="match status" value="1"/>
</dbReference>
<dbReference type="PANTHER" id="PTHR42915:SF1">
    <property type="entry name" value="PEPTIDOGLYCAN BETA-N-ACETYLMURAMIDASE NAMZ"/>
    <property type="match status" value="1"/>
</dbReference>
<dbReference type="OrthoDB" id="9801061at2"/>
<feature type="domain" description="Peptidoglycan beta-N-acetylmuramidase NamZ N-terminal" evidence="2">
    <location>
        <begin position="60"/>
        <end position="265"/>
    </location>
</feature>
<keyword evidence="5" id="KW-1185">Reference proteome</keyword>
<evidence type="ECO:0000259" key="3">
    <source>
        <dbReference type="Pfam" id="PF20732"/>
    </source>
</evidence>
<evidence type="ECO:0000256" key="1">
    <source>
        <dbReference type="SAM" id="SignalP"/>
    </source>
</evidence>